<reference evidence="2" key="1">
    <citation type="submission" date="2020-01" db="EMBL/GenBank/DDBJ databases">
        <authorList>
            <person name="Rat A."/>
        </authorList>
    </citation>
    <scope>NUCLEOTIDE SEQUENCE</scope>
    <source>
        <strain evidence="2">LMG 31231</strain>
    </source>
</reference>
<keyword evidence="3" id="KW-1185">Reference proteome</keyword>
<reference evidence="2" key="2">
    <citation type="journal article" date="2021" name="Syst. Appl. Microbiol.">
        <title>Roseomonas hellenica sp. nov., isolated from roots of wild-growing Alkanna tinctoria.</title>
        <authorList>
            <person name="Rat A."/>
            <person name="Naranjo H.D."/>
            <person name="Lebbe L."/>
            <person name="Cnockaert M."/>
            <person name="Krigas N."/>
            <person name="Grigoriadou K."/>
            <person name="Maloupa E."/>
            <person name="Willems A."/>
        </authorList>
    </citation>
    <scope>NUCLEOTIDE SEQUENCE</scope>
    <source>
        <strain evidence="2">LMG 31231</strain>
    </source>
</reference>
<proteinExistence type="predicted"/>
<dbReference type="AlphaFoldDB" id="A0A9X9WXH9"/>
<dbReference type="Proteomes" id="UP001138751">
    <property type="component" value="Unassembled WGS sequence"/>
</dbReference>
<dbReference type="RefSeq" id="WP_211862231.1">
    <property type="nucleotide sequence ID" value="NZ_JAAEDM010000027.1"/>
</dbReference>
<accession>A0A9X9WXH9</accession>
<evidence type="ECO:0000313" key="3">
    <source>
        <dbReference type="Proteomes" id="UP001138751"/>
    </source>
</evidence>
<feature type="chain" id="PRO_5040843189" evidence="1">
    <location>
        <begin position="20"/>
        <end position="179"/>
    </location>
</feature>
<evidence type="ECO:0000313" key="2">
    <source>
        <dbReference type="EMBL" id="MBR0671858.1"/>
    </source>
</evidence>
<dbReference type="EMBL" id="JAAEDM010000027">
    <property type="protein sequence ID" value="MBR0671858.1"/>
    <property type="molecule type" value="Genomic_DNA"/>
</dbReference>
<name>A0A9X9WXH9_9PROT</name>
<sequence>MLRRSALLTALAVAACAPAQPPPTLGTPAGQGAVTTDQIVTARQDAAAFFARPQAGQPAAAARAIADIEYLAGAVPTDPRWQTAGAGAVTQLAQARSEARRALGIPANAPAQQVIDGLQGAAAALDANDRAAVARALPRGVFTAGPDQTVRRLSQPPRVPSASGALFALAAGSSGGSGR</sequence>
<dbReference type="PROSITE" id="PS51257">
    <property type="entry name" value="PROKAR_LIPOPROTEIN"/>
    <property type="match status" value="1"/>
</dbReference>
<keyword evidence="1" id="KW-0732">Signal</keyword>
<evidence type="ECO:0000256" key="1">
    <source>
        <dbReference type="SAM" id="SignalP"/>
    </source>
</evidence>
<gene>
    <name evidence="2" type="ORF">GXW76_11820</name>
</gene>
<feature type="signal peptide" evidence="1">
    <location>
        <begin position="1"/>
        <end position="19"/>
    </location>
</feature>
<organism evidence="2 3">
    <name type="scientific">Neoroseomonas soli</name>
    <dbReference type="NCBI Taxonomy" id="1081025"/>
    <lineage>
        <taxon>Bacteria</taxon>
        <taxon>Pseudomonadati</taxon>
        <taxon>Pseudomonadota</taxon>
        <taxon>Alphaproteobacteria</taxon>
        <taxon>Acetobacterales</taxon>
        <taxon>Acetobacteraceae</taxon>
        <taxon>Neoroseomonas</taxon>
    </lineage>
</organism>
<comment type="caution">
    <text evidence="2">The sequence shown here is derived from an EMBL/GenBank/DDBJ whole genome shotgun (WGS) entry which is preliminary data.</text>
</comment>
<protein>
    <submittedName>
        <fullName evidence="2">Uncharacterized protein</fullName>
    </submittedName>
</protein>